<evidence type="ECO:0000313" key="7">
    <source>
        <dbReference type="Proteomes" id="UP000664654"/>
    </source>
</evidence>
<sequence>MSIISIDNQAASLELSLFGAHVLSYMPKKDSRQRLYMSPCALMDGSKAIRGGIPICWPWFGQHEASSLPAHGYLRTRVWRITRIDDDLRETRLQLQPGRTRGEGFDGCADVTLTLLVGDSLSLSLDTQNIGQQPFSYNAALHSYFRVSDIHKVRLAGLDGDYLDKVRDGQRAPTPDPYTFEGETDRIHLCQTSDTLLTDPDYEMSIGHRGHDSIVVWNPWQQKSEAMADMPDGDYRQMLCIETAITQGKRLAPDEQHQLVQIID</sequence>
<evidence type="ECO:0000256" key="5">
    <source>
        <dbReference type="PIRSR" id="PIRSR016020-1"/>
    </source>
</evidence>
<evidence type="ECO:0000256" key="4">
    <source>
        <dbReference type="PIRNR" id="PIRNR016020"/>
    </source>
</evidence>
<evidence type="ECO:0000256" key="3">
    <source>
        <dbReference type="ARBA" id="ARBA00023235"/>
    </source>
</evidence>
<dbReference type="EC" id="5.1.3.15" evidence="4"/>
<dbReference type="Gene3D" id="2.70.98.10">
    <property type="match status" value="1"/>
</dbReference>
<dbReference type="InterPro" id="IPR008183">
    <property type="entry name" value="Aldose_1/G6P_1-epimerase"/>
</dbReference>
<feature type="active site" evidence="5">
    <location>
        <position position="242"/>
    </location>
</feature>
<reference evidence="6" key="1">
    <citation type="submission" date="2021-03" db="EMBL/GenBank/DDBJ databases">
        <title>novel species isolated from a fishpond in China.</title>
        <authorList>
            <person name="Lu H."/>
            <person name="Cai Z."/>
        </authorList>
    </citation>
    <scope>NUCLEOTIDE SEQUENCE</scope>
    <source>
        <strain evidence="6">JCM 30855</strain>
    </source>
</reference>
<comment type="caution">
    <text evidence="6">The sequence shown here is derived from an EMBL/GenBank/DDBJ whole genome shotgun (WGS) entry which is preliminary data.</text>
</comment>
<dbReference type="InterPro" id="IPR025532">
    <property type="entry name" value="G6P_1-epimerase"/>
</dbReference>
<dbReference type="AlphaFoldDB" id="A0A939ISN0"/>
<dbReference type="EMBL" id="JAFKCV010000011">
    <property type="protein sequence ID" value="MBN7826907.1"/>
    <property type="molecule type" value="Genomic_DNA"/>
</dbReference>
<comment type="catalytic activity">
    <reaction evidence="1">
        <text>alpha-D-glucose 6-phosphate = beta-D-glucose 6-phosphate</text>
        <dbReference type="Rhea" id="RHEA:16249"/>
        <dbReference type="ChEBI" id="CHEBI:58225"/>
        <dbReference type="ChEBI" id="CHEBI:58247"/>
        <dbReference type="EC" id="5.1.3.15"/>
    </reaction>
</comment>
<name>A0A939ISN0_9ALTE</name>
<feature type="active site" evidence="5">
    <location>
        <position position="142"/>
    </location>
</feature>
<dbReference type="Pfam" id="PF01263">
    <property type="entry name" value="Aldose_epim"/>
    <property type="match status" value="1"/>
</dbReference>
<dbReference type="GO" id="GO:0047938">
    <property type="term" value="F:glucose-6-phosphate 1-epimerase activity"/>
    <property type="evidence" value="ECO:0007669"/>
    <property type="project" value="UniProtKB-UniRule"/>
</dbReference>
<evidence type="ECO:0000256" key="1">
    <source>
        <dbReference type="ARBA" id="ARBA00001096"/>
    </source>
</evidence>
<dbReference type="InterPro" id="IPR014718">
    <property type="entry name" value="GH-type_carb-bd"/>
</dbReference>
<dbReference type="PIRSF" id="PIRSF016020">
    <property type="entry name" value="PHexose_mutarotase"/>
    <property type="match status" value="1"/>
</dbReference>
<evidence type="ECO:0000256" key="2">
    <source>
        <dbReference type="ARBA" id="ARBA00005866"/>
    </source>
</evidence>
<dbReference type="GO" id="GO:0030246">
    <property type="term" value="F:carbohydrate binding"/>
    <property type="evidence" value="ECO:0007669"/>
    <property type="project" value="UniProtKB-UniRule"/>
</dbReference>
<gene>
    <name evidence="6" type="ORF">J0A66_16850</name>
</gene>
<comment type="similarity">
    <text evidence="2 4">Belongs to the glucose-6-phosphate 1-epimerase family.</text>
</comment>
<keyword evidence="7" id="KW-1185">Reference proteome</keyword>
<dbReference type="PANTHER" id="PTHR11122:SF13">
    <property type="entry name" value="GLUCOSE-6-PHOSPHATE 1-EPIMERASE"/>
    <property type="match status" value="1"/>
</dbReference>
<dbReference type="Proteomes" id="UP000664654">
    <property type="component" value="Unassembled WGS sequence"/>
</dbReference>
<accession>A0A939ISN0</accession>
<dbReference type="GO" id="GO:0005975">
    <property type="term" value="P:carbohydrate metabolic process"/>
    <property type="evidence" value="ECO:0007669"/>
    <property type="project" value="InterPro"/>
</dbReference>
<dbReference type="PANTHER" id="PTHR11122">
    <property type="entry name" value="APOSPORY-ASSOCIATED PROTEIN C-RELATED"/>
    <property type="match status" value="1"/>
</dbReference>
<dbReference type="CDD" id="cd09020">
    <property type="entry name" value="D-hex-6-P-epi_like"/>
    <property type="match status" value="1"/>
</dbReference>
<protein>
    <recommendedName>
        <fullName evidence="4">Putative glucose-6-phosphate 1-epimerase</fullName>
        <ecNumber evidence="4">5.1.3.15</ecNumber>
    </recommendedName>
</protein>
<dbReference type="SUPFAM" id="SSF74650">
    <property type="entry name" value="Galactose mutarotase-like"/>
    <property type="match status" value="1"/>
</dbReference>
<organism evidence="6 7">
    <name type="scientific">Bowmanella dokdonensis</name>
    <dbReference type="NCBI Taxonomy" id="751969"/>
    <lineage>
        <taxon>Bacteria</taxon>
        <taxon>Pseudomonadati</taxon>
        <taxon>Pseudomonadota</taxon>
        <taxon>Gammaproteobacteria</taxon>
        <taxon>Alteromonadales</taxon>
        <taxon>Alteromonadaceae</taxon>
        <taxon>Bowmanella</taxon>
    </lineage>
</organism>
<dbReference type="InterPro" id="IPR011013">
    <property type="entry name" value="Gal_mutarotase_sf_dom"/>
</dbReference>
<proteinExistence type="inferred from homology"/>
<evidence type="ECO:0000313" key="6">
    <source>
        <dbReference type="EMBL" id="MBN7826907.1"/>
    </source>
</evidence>
<keyword evidence="3 4" id="KW-0413">Isomerase</keyword>